<reference evidence="1 2" key="1">
    <citation type="submission" date="2015-09" db="EMBL/GenBank/DDBJ databases">
        <title>Complete genome sequence of Defluviimonas alba cai42t isolated from an oilfield in Xinjiang.</title>
        <authorList>
            <person name="Geng S."/>
            <person name="Pan X."/>
            <person name="Wu X."/>
        </authorList>
    </citation>
    <scope>NUCLEOTIDE SEQUENCE [LARGE SCALE GENOMIC DNA]</scope>
    <source>
        <strain evidence="2">cai42</strain>
        <plasmid evidence="2">cai42_Plasmida</plasmid>
    </source>
</reference>
<keyword evidence="2" id="KW-1185">Reference proteome</keyword>
<name>A0A159Z956_9RHOB</name>
<evidence type="ECO:0000313" key="1">
    <source>
        <dbReference type="EMBL" id="AMY72081.1"/>
    </source>
</evidence>
<accession>A0A159Z956</accession>
<dbReference type="EMBL" id="CP012662">
    <property type="protein sequence ID" value="AMY72081.1"/>
    <property type="molecule type" value="Genomic_DNA"/>
</dbReference>
<dbReference type="PATRIC" id="fig|1335048.3.peg.5051"/>
<gene>
    <name evidence="1" type="ORF">AKL17_1p0080</name>
</gene>
<organism evidence="1 2">
    <name type="scientific">Frigidibacter mobilis</name>
    <dbReference type="NCBI Taxonomy" id="1335048"/>
    <lineage>
        <taxon>Bacteria</taxon>
        <taxon>Pseudomonadati</taxon>
        <taxon>Pseudomonadota</taxon>
        <taxon>Alphaproteobacteria</taxon>
        <taxon>Rhodobacterales</taxon>
        <taxon>Paracoccaceae</taxon>
        <taxon>Frigidibacter</taxon>
    </lineage>
</organism>
<protein>
    <submittedName>
        <fullName evidence="1">Uncharacterized protein</fullName>
    </submittedName>
</protein>
<sequence>MVDTNGHFNKLLVVKINEDFQVSGRMIDRKDLPKRDGRYLRVRWGDLPTPK</sequence>
<evidence type="ECO:0000313" key="2">
    <source>
        <dbReference type="Proteomes" id="UP000076128"/>
    </source>
</evidence>
<dbReference type="Proteomes" id="UP000076128">
    <property type="component" value="Plasmid pcai42A"/>
</dbReference>
<dbReference type="AlphaFoldDB" id="A0A159Z956"/>
<dbReference type="KEGG" id="daa:AKL17_1p0080"/>
<geneLocation type="plasmid" evidence="2">
    <name>cai42_Plasmida</name>
</geneLocation>
<proteinExistence type="predicted"/>
<keyword evidence="1" id="KW-0614">Plasmid</keyword>